<keyword evidence="2" id="KW-1185">Reference proteome</keyword>
<protein>
    <submittedName>
        <fullName evidence="1">Uncharacterized protein</fullName>
    </submittedName>
</protein>
<reference evidence="1 2" key="1">
    <citation type="submission" date="2018-03" db="EMBL/GenBank/DDBJ databases">
        <title>The ancient ancestry and fast evolution of plastids.</title>
        <authorList>
            <person name="Moore K.R."/>
            <person name="Magnabosco C."/>
            <person name="Momper L."/>
            <person name="Gold D.A."/>
            <person name="Bosak T."/>
            <person name="Fournier G.P."/>
        </authorList>
    </citation>
    <scope>NUCLEOTIDE SEQUENCE [LARGE SCALE GENOMIC DNA]</scope>
    <source>
        <strain evidence="1 2">CCALA 016</strain>
    </source>
</reference>
<evidence type="ECO:0000313" key="1">
    <source>
        <dbReference type="EMBL" id="PSF38488.1"/>
    </source>
</evidence>
<proteinExistence type="predicted"/>
<reference evidence="1 2" key="2">
    <citation type="submission" date="2018-03" db="EMBL/GenBank/DDBJ databases">
        <authorList>
            <person name="Keele B.F."/>
        </authorList>
    </citation>
    <scope>NUCLEOTIDE SEQUENCE [LARGE SCALE GENOMIC DNA]</scope>
    <source>
        <strain evidence="1 2">CCALA 016</strain>
    </source>
</reference>
<comment type="caution">
    <text evidence="1">The sequence shown here is derived from an EMBL/GenBank/DDBJ whole genome shotgun (WGS) entry which is preliminary data.</text>
</comment>
<dbReference type="EMBL" id="PXOH01000004">
    <property type="protein sequence ID" value="PSF38488.1"/>
    <property type="molecule type" value="Genomic_DNA"/>
</dbReference>
<dbReference type="Proteomes" id="UP000239001">
    <property type="component" value="Unassembled WGS sequence"/>
</dbReference>
<evidence type="ECO:0000313" key="2">
    <source>
        <dbReference type="Proteomes" id="UP000239001"/>
    </source>
</evidence>
<organism evidence="1 2">
    <name type="scientific">Aphanothece hegewaldii CCALA 016</name>
    <dbReference type="NCBI Taxonomy" id="2107694"/>
    <lineage>
        <taxon>Bacteria</taxon>
        <taxon>Bacillati</taxon>
        <taxon>Cyanobacteriota</taxon>
        <taxon>Cyanophyceae</taxon>
        <taxon>Oscillatoriophycideae</taxon>
        <taxon>Chroococcales</taxon>
        <taxon>Aphanothecaceae</taxon>
        <taxon>Aphanothece</taxon>
    </lineage>
</organism>
<dbReference type="RefSeq" id="WP_106455931.1">
    <property type="nucleotide sequence ID" value="NZ_PXOH01000004.1"/>
</dbReference>
<sequence>MSKIRKLLEQIAAQENQLRVTQFFAPCVKGGKVKTKVAGMIYKFAPKPQNFEGWGIFQAENEKIAKLVDQADLWQISEYLNYFPSFRLRLAYRLSGKTWLAYPVSEADVKQRLGKVKPIPVHLVIEGGRFEQIIARFDGHTWWFEEVDRRGDFKIVDQLKSSLKQLVSVQKLSIKGMTPEIKTVYDLVTQKTEGFTQYSDERRLKNALKLGGGDLQEFQDRGDYWTVNWITSDGEHHISAISKNDLTVVSSGICLSGKDRDFDLQSLVGVIEHR</sequence>
<gene>
    <name evidence="1" type="ORF">C7H19_05750</name>
</gene>
<dbReference type="AlphaFoldDB" id="A0A2T1M1B6"/>
<dbReference type="OrthoDB" id="451055at2"/>
<accession>A0A2T1M1B6</accession>
<name>A0A2T1M1B6_9CHRO</name>